<organism evidence="1 2">
    <name type="scientific">Alistipes shahii</name>
    <dbReference type="NCBI Taxonomy" id="328814"/>
    <lineage>
        <taxon>Bacteria</taxon>
        <taxon>Pseudomonadati</taxon>
        <taxon>Bacteroidota</taxon>
        <taxon>Bacteroidia</taxon>
        <taxon>Bacteroidales</taxon>
        <taxon>Rikenellaceae</taxon>
        <taxon>Alistipes</taxon>
    </lineage>
</organism>
<evidence type="ECO:0000313" key="1">
    <source>
        <dbReference type="EMBL" id="KAA2370250.1"/>
    </source>
</evidence>
<name>A0A5B3G9Y0_9BACT</name>
<evidence type="ECO:0000313" key="2">
    <source>
        <dbReference type="Proteomes" id="UP000323567"/>
    </source>
</evidence>
<reference evidence="1 2" key="1">
    <citation type="journal article" date="2019" name="Nat. Med.">
        <title>A library of human gut bacterial isolates paired with longitudinal multiomics data enables mechanistic microbiome research.</title>
        <authorList>
            <person name="Poyet M."/>
            <person name="Groussin M."/>
            <person name="Gibbons S.M."/>
            <person name="Avila-Pacheco J."/>
            <person name="Jiang X."/>
            <person name="Kearney S.M."/>
            <person name="Perrotta A.R."/>
            <person name="Berdy B."/>
            <person name="Zhao S."/>
            <person name="Lieberman T.D."/>
            <person name="Swanson P.K."/>
            <person name="Smith M."/>
            <person name="Roesemann S."/>
            <person name="Alexander J.E."/>
            <person name="Rich S.A."/>
            <person name="Livny J."/>
            <person name="Vlamakis H."/>
            <person name="Clish C."/>
            <person name="Bullock K."/>
            <person name="Deik A."/>
            <person name="Scott J."/>
            <person name="Pierce K.A."/>
            <person name="Xavier R.J."/>
            <person name="Alm E.J."/>
        </authorList>
    </citation>
    <scope>NUCLEOTIDE SEQUENCE [LARGE SCALE GENOMIC DNA]</scope>
    <source>
        <strain evidence="1 2">BIOML-A2</strain>
    </source>
</reference>
<proteinExistence type="predicted"/>
<gene>
    <name evidence="1" type="ORF">F2Y13_07930</name>
</gene>
<dbReference type="Proteomes" id="UP000323567">
    <property type="component" value="Unassembled WGS sequence"/>
</dbReference>
<comment type="caution">
    <text evidence="1">The sequence shown here is derived from an EMBL/GenBank/DDBJ whole genome shotgun (WGS) entry which is preliminary data.</text>
</comment>
<accession>A0A5B3G9Y0</accession>
<dbReference type="RefSeq" id="WP_149887312.1">
    <property type="nucleotide sequence ID" value="NZ_DAITRP010000004.1"/>
</dbReference>
<dbReference type="EMBL" id="VVXK01000009">
    <property type="protein sequence ID" value="KAA2370250.1"/>
    <property type="molecule type" value="Genomic_DNA"/>
</dbReference>
<sequence>MEQPKLRCIKCKCEISGAHYNTPAGRYCVKCWDKVPARKKKMMEQLAMERLANMGRLFE</sequence>
<dbReference type="AlphaFoldDB" id="A0A5B3G9Y0"/>
<protein>
    <submittedName>
        <fullName evidence="1">Uncharacterized protein</fullName>
    </submittedName>
</protein>